<evidence type="ECO:0000313" key="1">
    <source>
        <dbReference type="EMBL" id="RAU84405.1"/>
    </source>
</evidence>
<name>A0A364RJF2_9BACT</name>
<reference evidence="1 2" key="2">
    <citation type="submission" date="2018-07" db="EMBL/GenBank/DDBJ databases">
        <title>Pontibacter sp. 2b14 genomic sequence and assembly.</title>
        <authorList>
            <person name="Du Z.-J."/>
        </authorList>
    </citation>
    <scope>NUCLEOTIDE SEQUENCE [LARGE SCALE GENOMIC DNA]</scope>
    <source>
        <strain evidence="1 2">2b14</strain>
    </source>
</reference>
<gene>
    <name evidence="1" type="ORF">DP923_05040</name>
</gene>
<dbReference type="AlphaFoldDB" id="A0A364RJF2"/>
<proteinExistence type="predicted"/>
<dbReference type="Proteomes" id="UP000251692">
    <property type="component" value="Unassembled WGS sequence"/>
</dbReference>
<evidence type="ECO:0000313" key="2">
    <source>
        <dbReference type="Proteomes" id="UP000251692"/>
    </source>
</evidence>
<comment type="caution">
    <text evidence="1">The sequence shown here is derived from an EMBL/GenBank/DDBJ whole genome shotgun (WGS) entry which is preliminary data.</text>
</comment>
<dbReference type="EMBL" id="QMDV01000001">
    <property type="protein sequence ID" value="RAU84405.1"/>
    <property type="molecule type" value="Genomic_DNA"/>
</dbReference>
<keyword evidence="2" id="KW-1185">Reference proteome</keyword>
<organism evidence="1 2">
    <name type="scientific">Pontibacter arcticus</name>
    <dbReference type="NCBI Taxonomy" id="2080288"/>
    <lineage>
        <taxon>Bacteria</taxon>
        <taxon>Pseudomonadati</taxon>
        <taxon>Bacteroidota</taxon>
        <taxon>Cytophagia</taxon>
        <taxon>Cytophagales</taxon>
        <taxon>Hymenobacteraceae</taxon>
        <taxon>Pontibacter</taxon>
    </lineage>
</organism>
<sequence length="66" mass="7371">MFLYFLKKKPFSVFKQINFCGPCSVFHQQVPVGESIVVGENTNNGGLRPVIENSKQLQSIKTIGKV</sequence>
<reference evidence="1 2" key="1">
    <citation type="submission" date="2018-06" db="EMBL/GenBank/DDBJ databases">
        <authorList>
            <person name="Liu Z.-W."/>
        </authorList>
    </citation>
    <scope>NUCLEOTIDE SEQUENCE [LARGE SCALE GENOMIC DNA]</scope>
    <source>
        <strain evidence="1 2">2b14</strain>
    </source>
</reference>
<accession>A0A364RJF2</accession>
<protein>
    <submittedName>
        <fullName evidence="1">Uncharacterized protein</fullName>
    </submittedName>
</protein>